<comment type="caution">
    <text evidence="1">The sequence shown here is derived from an EMBL/GenBank/DDBJ whole genome shotgun (WGS) entry which is preliminary data.</text>
</comment>
<reference evidence="1 2" key="1">
    <citation type="journal article" date="2013" name="Nat. Genet.">
        <title>The genome of the hydatid tapeworm Echinococcus granulosus.</title>
        <authorList>
            <person name="Zheng H."/>
            <person name="Zhang W."/>
            <person name="Zhang L."/>
            <person name="Zhang Z."/>
            <person name="Li J."/>
            <person name="Lu G."/>
            <person name="Zhu Y."/>
            <person name="Wang Y."/>
            <person name="Huang Y."/>
            <person name="Liu J."/>
            <person name="Kang H."/>
            <person name="Chen J."/>
            <person name="Wang L."/>
            <person name="Chen A."/>
            <person name="Yu S."/>
            <person name="Gao Z."/>
            <person name="Jin L."/>
            <person name="Gu W."/>
            <person name="Wang Z."/>
            <person name="Zhao L."/>
            <person name="Shi B."/>
            <person name="Wen H."/>
            <person name="Lin R."/>
            <person name="Jones M.K."/>
            <person name="Brejova B."/>
            <person name="Vinar T."/>
            <person name="Zhao G."/>
            <person name="McManus D.P."/>
            <person name="Chen Z."/>
            <person name="Zhou Y."/>
            <person name="Wang S."/>
        </authorList>
    </citation>
    <scope>NUCLEOTIDE SEQUENCE [LARGE SCALE GENOMIC DNA]</scope>
</reference>
<dbReference type="RefSeq" id="XP_024345722.1">
    <property type="nucleotide sequence ID" value="XM_024499859.1"/>
</dbReference>
<evidence type="ECO:0000313" key="2">
    <source>
        <dbReference type="Proteomes" id="UP000019149"/>
    </source>
</evidence>
<dbReference type="Proteomes" id="UP000019149">
    <property type="component" value="Unassembled WGS sequence"/>
</dbReference>
<protein>
    <submittedName>
        <fullName evidence="1">Uncharacterized protein</fullName>
    </submittedName>
</protein>
<gene>
    <name evidence="1" type="ORF">EGR_10610</name>
</gene>
<dbReference type="CTD" id="36346325"/>
<proteinExistence type="predicted"/>
<dbReference type="GeneID" id="36346325"/>
<sequence length="33" mass="3560">MRGEASKHPPLVYCLDASLLSQSAHGIDSLLHI</sequence>
<name>W6U1X4_ECHGR</name>
<keyword evidence="2" id="KW-1185">Reference proteome</keyword>
<accession>W6U1X4</accession>
<dbReference type="AlphaFoldDB" id="W6U1X4"/>
<organism evidence="1 2">
    <name type="scientific">Echinococcus granulosus</name>
    <name type="common">Hydatid tapeworm</name>
    <dbReference type="NCBI Taxonomy" id="6210"/>
    <lineage>
        <taxon>Eukaryota</taxon>
        <taxon>Metazoa</taxon>
        <taxon>Spiralia</taxon>
        <taxon>Lophotrochozoa</taxon>
        <taxon>Platyhelminthes</taxon>
        <taxon>Cestoda</taxon>
        <taxon>Eucestoda</taxon>
        <taxon>Cyclophyllidea</taxon>
        <taxon>Taeniidae</taxon>
        <taxon>Echinococcus</taxon>
        <taxon>Echinococcus granulosus group</taxon>
    </lineage>
</organism>
<evidence type="ECO:0000313" key="1">
    <source>
        <dbReference type="EMBL" id="EUB54526.1"/>
    </source>
</evidence>
<dbReference type="EMBL" id="APAU02000241">
    <property type="protein sequence ID" value="EUB54526.1"/>
    <property type="molecule type" value="Genomic_DNA"/>
</dbReference>
<dbReference type="KEGG" id="egl:EGR_10610"/>